<reference evidence="1 2" key="1">
    <citation type="submission" date="2016-11" db="EMBL/GenBank/DDBJ databases">
        <title>Study of marine rhodopsin-containing bacteria.</title>
        <authorList>
            <person name="Yoshizawa S."/>
            <person name="Kumagai Y."/>
            <person name="Kogure K."/>
        </authorList>
    </citation>
    <scope>NUCLEOTIDE SEQUENCE [LARGE SCALE GENOMIC DNA]</scope>
    <source>
        <strain evidence="1 2">SG-29</strain>
    </source>
</reference>
<dbReference type="Proteomes" id="UP000216446">
    <property type="component" value="Unassembled WGS sequence"/>
</dbReference>
<dbReference type="RefSeq" id="WP_094549354.1">
    <property type="nucleotide sequence ID" value="NZ_MQWB01000001.1"/>
</dbReference>
<accession>A0A259U182</accession>
<proteinExistence type="predicted"/>
<gene>
    <name evidence="1" type="ORF">BSZ36_12335</name>
</gene>
<evidence type="ECO:0000313" key="2">
    <source>
        <dbReference type="Proteomes" id="UP000216446"/>
    </source>
</evidence>
<keyword evidence="2" id="KW-1185">Reference proteome</keyword>
<dbReference type="OrthoDB" id="1492028at2"/>
<dbReference type="EMBL" id="MQWB01000001">
    <property type="protein sequence ID" value="OZC03700.1"/>
    <property type="molecule type" value="Genomic_DNA"/>
</dbReference>
<evidence type="ECO:0008006" key="3">
    <source>
        <dbReference type="Google" id="ProtNLM"/>
    </source>
</evidence>
<sequence length="170" mass="19717">MPRSKGVIRIDSDSTHGWQVRVYRHGKTYSKLFSDRKHGGREESYEAAAAYREELEAEVAALPEAAPRRRLIRHNKNNSTGVVGISRTYKRDRRGIKHEVYAVSWNPEPGVARGTSFSIKRYGEDTAFRLACELRWSKMKEIYGDRYDVSSYLDLYRQKATVDARQKDKE</sequence>
<dbReference type="Gene3D" id="1.20.5.2050">
    <property type="match status" value="1"/>
</dbReference>
<organism evidence="1 2">
    <name type="scientific">Rubricoccus marinus</name>
    <dbReference type="NCBI Taxonomy" id="716817"/>
    <lineage>
        <taxon>Bacteria</taxon>
        <taxon>Pseudomonadati</taxon>
        <taxon>Rhodothermota</taxon>
        <taxon>Rhodothermia</taxon>
        <taxon>Rhodothermales</taxon>
        <taxon>Rubricoccaceae</taxon>
        <taxon>Rubricoccus</taxon>
    </lineage>
</organism>
<protein>
    <recommendedName>
        <fullName evidence="3">AP2/ERF domain-containing protein</fullName>
    </recommendedName>
</protein>
<dbReference type="AlphaFoldDB" id="A0A259U182"/>
<name>A0A259U182_9BACT</name>
<evidence type="ECO:0000313" key="1">
    <source>
        <dbReference type="EMBL" id="OZC03700.1"/>
    </source>
</evidence>
<dbReference type="InParanoid" id="A0A259U182"/>
<comment type="caution">
    <text evidence="1">The sequence shown here is derived from an EMBL/GenBank/DDBJ whole genome shotgun (WGS) entry which is preliminary data.</text>
</comment>